<feature type="region of interest" description="Disordered" evidence="3">
    <location>
        <begin position="1"/>
        <end position="29"/>
    </location>
</feature>
<dbReference type="GeneID" id="14492698"/>
<evidence type="ECO:0000259" key="5">
    <source>
        <dbReference type="PROSITE" id="PS50192"/>
    </source>
</evidence>
<dbReference type="OrthoDB" id="364348at2759"/>
<dbReference type="Gene3D" id="1.20.5.110">
    <property type="match status" value="1"/>
</dbReference>
<keyword evidence="7" id="KW-1185">Reference proteome</keyword>
<dbReference type="OMA" id="SSTLMCW"/>
<sequence>MSESYDDYNASMVDPTFSDDENSNKYHDSPEFETLKDEISANLFEINGQIATLNHFFQTLQTFITKKQVNSKVINNIDKKAIENIQLINGIIKNVNNNLLIKINNIDDLSLDKVQLIAREKLIRDVRSSIQEFQWTQKNYTDIIKKINDIAKDSYNKNVMTEEETALLVEEETANKAKTQTQTQLTSKDMQQQVYIPREAINNEELTYQQTLIRQRDEEILNIENGINEINEIFKDLGAVIQQQSSMVDNIEANIYSTVDNTRQANEQLNRALNYQRRSNKFCLHILFILLGIFFFFLFLVLI</sequence>
<dbReference type="GO" id="GO:0032258">
    <property type="term" value="P:cytoplasm to vacuole targeting by the Cvt pathway"/>
    <property type="evidence" value="ECO:0007669"/>
    <property type="project" value="EnsemblFungi"/>
</dbReference>
<keyword evidence="4" id="KW-1133">Transmembrane helix</keyword>
<keyword evidence="4" id="KW-0472">Membrane</keyword>
<dbReference type="SMART" id="SM00397">
    <property type="entry name" value="t_SNARE"/>
    <property type="match status" value="1"/>
</dbReference>
<dbReference type="Proteomes" id="UP000002866">
    <property type="component" value="Chromosome 1"/>
</dbReference>
<dbReference type="SUPFAM" id="SSF47661">
    <property type="entry name" value="t-snare proteins"/>
    <property type="match status" value="1"/>
</dbReference>
<evidence type="ECO:0000256" key="3">
    <source>
        <dbReference type="SAM" id="MobiDB-lite"/>
    </source>
</evidence>
<dbReference type="EMBL" id="HE806316">
    <property type="protein sequence ID" value="CCH58746.1"/>
    <property type="molecule type" value="Genomic_DNA"/>
</dbReference>
<dbReference type="PANTHER" id="PTHR19957">
    <property type="entry name" value="SYNTAXIN"/>
    <property type="match status" value="1"/>
</dbReference>
<dbReference type="InParanoid" id="I2GX94"/>
<dbReference type="FunCoup" id="I2GX94">
    <property type="interactions" value="685"/>
</dbReference>
<dbReference type="GO" id="GO:0000011">
    <property type="term" value="P:vacuole inheritance"/>
    <property type="evidence" value="ECO:0007669"/>
    <property type="project" value="EnsemblFungi"/>
</dbReference>
<name>I2GX94_HENB6</name>
<dbReference type="RefSeq" id="XP_004178265.1">
    <property type="nucleotide sequence ID" value="XM_004178217.1"/>
</dbReference>
<dbReference type="KEGG" id="tbl:TBLA_0A09620"/>
<evidence type="ECO:0000256" key="4">
    <source>
        <dbReference type="SAM" id="Phobius"/>
    </source>
</evidence>
<dbReference type="GO" id="GO:0048278">
    <property type="term" value="P:vesicle docking"/>
    <property type="evidence" value="ECO:0007669"/>
    <property type="project" value="TreeGrafter"/>
</dbReference>
<dbReference type="GO" id="GO:0000149">
    <property type="term" value="F:SNARE binding"/>
    <property type="evidence" value="ECO:0007669"/>
    <property type="project" value="TreeGrafter"/>
</dbReference>
<dbReference type="GO" id="GO:0031201">
    <property type="term" value="C:SNARE complex"/>
    <property type="evidence" value="ECO:0007669"/>
    <property type="project" value="TreeGrafter"/>
</dbReference>
<dbReference type="PANTHER" id="PTHR19957:SF38">
    <property type="entry name" value="LD27581P"/>
    <property type="match status" value="1"/>
</dbReference>
<feature type="transmembrane region" description="Helical" evidence="4">
    <location>
        <begin position="282"/>
        <end position="302"/>
    </location>
</feature>
<dbReference type="eggNOG" id="KOG0811">
    <property type="taxonomic scope" value="Eukaryota"/>
</dbReference>
<dbReference type="InterPro" id="IPR010989">
    <property type="entry name" value="SNARE"/>
</dbReference>
<proteinExistence type="inferred from homology"/>
<dbReference type="InterPro" id="IPR006011">
    <property type="entry name" value="Syntaxin_N"/>
</dbReference>
<dbReference type="Pfam" id="PF05739">
    <property type="entry name" value="SNARE"/>
    <property type="match status" value="1"/>
</dbReference>
<dbReference type="Gene3D" id="1.20.58.70">
    <property type="match status" value="1"/>
</dbReference>
<dbReference type="GO" id="GO:0006906">
    <property type="term" value="P:vesicle fusion"/>
    <property type="evidence" value="ECO:0007669"/>
    <property type="project" value="TreeGrafter"/>
</dbReference>
<dbReference type="GO" id="GO:0016236">
    <property type="term" value="P:macroautophagy"/>
    <property type="evidence" value="ECO:0007669"/>
    <property type="project" value="EnsemblFungi"/>
</dbReference>
<dbReference type="InterPro" id="IPR000727">
    <property type="entry name" value="T_SNARE_dom"/>
</dbReference>
<evidence type="ECO:0000256" key="2">
    <source>
        <dbReference type="RuleBase" id="RU003858"/>
    </source>
</evidence>
<gene>
    <name evidence="6" type="primary">TBLA0A09620</name>
    <name evidence="6" type="ORF">TBLA_0A09620</name>
</gene>
<evidence type="ECO:0000313" key="7">
    <source>
        <dbReference type="Proteomes" id="UP000002866"/>
    </source>
</evidence>
<comment type="similarity">
    <text evidence="1 2">Belongs to the syntaxin family.</text>
</comment>
<reference evidence="6 7" key="1">
    <citation type="journal article" date="2011" name="Proc. Natl. Acad. Sci. U.S.A.">
        <title>Evolutionary erosion of yeast sex chromosomes by mating-type switching accidents.</title>
        <authorList>
            <person name="Gordon J.L."/>
            <person name="Armisen D."/>
            <person name="Proux-Wera E."/>
            <person name="Oheigeartaigh S.S."/>
            <person name="Byrne K.P."/>
            <person name="Wolfe K.H."/>
        </authorList>
    </citation>
    <scope>NUCLEOTIDE SEQUENCE [LARGE SCALE GENOMIC DNA]</scope>
    <source>
        <strain evidence="7">ATCC 34711 / CBS 6284 / DSM 70876 / NBRC 10599 / NRRL Y-10934 / UCD 77-7</strain>
    </source>
</reference>
<feature type="domain" description="T-SNARE coiled-coil homology" evidence="5">
    <location>
        <begin position="210"/>
        <end position="272"/>
    </location>
</feature>
<dbReference type="HOGENOM" id="CLU_059257_4_1_1"/>
<dbReference type="Pfam" id="PF14523">
    <property type="entry name" value="Syntaxin_2"/>
    <property type="match status" value="1"/>
</dbReference>
<dbReference type="CDD" id="cd15840">
    <property type="entry name" value="SNARE_Qa"/>
    <property type="match status" value="1"/>
</dbReference>
<dbReference type="PROSITE" id="PS00914">
    <property type="entry name" value="SYNTAXIN"/>
    <property type="match status" value="1"/>
</dbReference>
<dbReference type="InterPro" id="IPR045242">
    <property type="entry name" value="Syntaxin"/>
</dbReference>
<dbReference type="GO" id="GO:0005794">
    <property type="term" value="C:Golgi apparatus"/>
    <property type="evidence" value="ECO:0007669"/>
    <property type="project" value="EnsemblFungi"/>
</dbReference>
<keyword evidence="4" id="KW-0812">Transmembrane</keyword>
<protein>
    <recommendedName>
        <fullName evidence="5">t-SNARE coiled-coil homology domain-containing protein</fullName>
    </recommendedName>
</protein>
<dbReference type="AlphaFoldDB" id="I2GX94"/>
<dbReference type="GO" id="GO:0006896">
    <property type="term" value="P:Golgi to vacuole transport"/>
    <property type="evidence" value="ECO:0007669"/>
    <property type="project" value="EnsemblFungi"/>
</dbReference>
<dbReference type="SMART" id="SM00503">
    <property type="entry name" value="SynN"/>
    <property type="match status" value="1"/>
</dbReference>
<dbReference type="STRING" id="1071380.I2GX94"/>
<dbReference type="InterPro" id="IPR006012">
    <property type="entry name" value="Syntaxin/epimorphin_CS"/>
</dbReference>
<organism evidence="6 7">
    <name type="scientific">Henningerozyma blattae (strain ATCC 34711 / CBS 6284 / DSM 70876 / NBRC 10599 / NRRL Y-10934 / UCD 77-7)</name>
    <name type="common">Yeast</name>
    <name type="synonym">Tetrapisispora blattae</name>
    <dbReference type="NCBI Taxonomy" id="1071380"/>
    <lineage>
        <taxon>Eukaryota</taxon>
        <taxon>Fungi</taxon>
        <taxon>Dikarya</taxon>
        <taxon>Ascomycota</taxon>
        <taxon>Saccharomycotina</taxon>
        <taxon>Saccharomycetes</taxon>
        <taxon>Saccharomycetales</taxon>
        <taxon>Saccharomycetaceae</taxon>
        <taxon>Henningerozyma</taxon>
    </lineage>
</organism>
<dbReference type="GO" id="GO:0005484">
    <property type="term" value="F:SNAP receptor activity"/>
    <property type="evidence" value="ECO:0007669"/>
    <property type="project" value="EnsemblFungi"/>
</dbReference>
<evidence type="ECO:0000313" key="6">
    <source>
        <dbReference type="EMBL" id="CCH58746.1"/>
    </source>
</evidence>
<evidence type="ECO:0000256" key="1">
    <source>
        <dbReference type="ARBA" id="ARBA00009063"/>
    </source>
</evidence>
<dbReference type="PROSITE" id="PS50192">
    <property type="entry name" value="T_SNARE"/>
    <property type="match status" value="1"/>
</dbReference>
<dbReference type="GO" id="GO:0005768">
    <property type="term" value="C:endosome"/>
    <property type="evidence" value="ECO:0007669"/>
    <property type="project" value="EnsemblFungi"/>
</dbReference>
<accession>I2GX94</accession>